<evidence type="ECO:0000256" key="2">
    <source>
        <dbReference type="ARBA" id="ARBA00022908"/>
    </source>
</evidence>
<dbReference type="CDD" id="cd00801">
    <property type="entry name" value="INT_P4_C"/>
    <property type="match status" value="1"/>
</dbReference>
<dbReference type="GO" id="GO:0003677">
    <property type="term" value="F:DNA binding"/>
    <property type="evidence" value="ECO:0007669"/>
    <property type="project" value="UniProtKB-KW"/>
</dbReference>
<keyword evidence="2" id="KW-0229">DNA integration</keyword>
<dbReference type="InterPro" id="IPR002104">
    <property type="entry name" value="Integrase_catalytic"/>
</dbReference>
<dbReference type="Gene3D" id="3.30.160.390">
    <property type="entry name" value="Integrase, DNA-binding domain"/>
    <property type="match status" value="1"/>
</dbReference>
<dbReference type="Proteomes" id="UP001238334">
    <property type="component" value="Chromosome"/>
</dbReference>
<dbReference type="KEGG" id="ppso:QPJ95_17280"/>
<dbReference type="GO" id="GO:0015074">
    <property type="term" value="P:DNA integration"/>
    <property type="evidence" value="ECO:0007669"/>
    <property type="project" value="UniProtKB-KW"/>
</dbReference>
<dbReference type="InterPro" id="IPR050808">
    <property type="entry name" value="Phage_Integrase"/>
</dbReference>
<organism evidence="6 7">
    <name type="scientific">Parasedimentitalea psychrophila</name>
    <dbReference type="NCBI Taxonomy" id="2997337"/>
    <lineage>
        <taxon>Bacteria</taxon>
        <taxon>Pseudomonadati</taxon>
        <taxon>Pseudomonadota</taxon>
        <taxon>Alphaproteobacteria</taxon>
        <taxon>Rhodobacterales</taxon>
        <taxon>Paracoccaceae</taxon>
        <taxon>Parasedimentitalea</taxon>
    </lineage>
</organism>
<dbReference type="AlphaFoldDB" id="A0A9Y2P1Q8"/>
<gene>
    <name evidence="6" type="ORF">QPJ95_17280</name>
</gene>
<dbReference type="InterPro" id="IPR011010">
    <property type="entry name" value="DNA_brk_join_enz"/>
</dbReference>
<proteinExistence type="inferred from homology"/>
<dbReference type="Gene3D" id="1.10.443.10">
    <property type="entry name" value="Intergrase catalytic core"/>
    <property type="match status" value="1"/>
</dbReference>
<dbReference type="Pfam" id="PF13356">
    <property type="entry name" value="Arm-DNA-bind_3"/>
    <property type="match status" value="1"/>
</dbReference>
<dbReference type="PANTHER" id="PTHR30629">
    <property type="entry name" value="PROPHAGE INTEGRASE"/>
    <property type="match status" value="1"/>
</dbReference>
<dbReference type="RefSeq" id="WP_270919502.1">
    <property type="nucleotide sequence ID" value="NZ_CP127247.1"/>
</dbReference>
<dbReference type="GO" id="GO:0006310">
    <property type="term" value="P:DNA recombination"/>
    <property type="evidence" value="ECO:0007669"/>
    <property type="project" value="UniProtKB-KW"/>
</dbReference>
<reference evidence="6 7" key="1">
    <citation type="submission" date="2023-06" db="EMBL/GenBank/DDBJ databases">
        <title>Parasedimentitalea psychrophila sp. nov., a psychrophilic bacterium isolated from deep-sea sediment.</title>
        <authorList>
            <person name="Li A."/>
        </authorList>
    </citation>
    <scope>NUCLEOTIDE SEQUENCE [LARGE SCALE GENOMIC DNA]</scope>
    <source>
        <strain evidence="6 7">QS115</strain>
    </source>
</reference>
<dbReference type="InterPro" id="IPR025166">
    <property type="entry name" value="Integrase_DNA_bind_dom"/>
</dbReference>
<protein>
    <submittedName>
        <fullName evidence="6">Tyrosine-type recombinase/integrase</fullName>
    </submittedName>
</protein>
<keyword evidence="7" id="KW-1185">Reference proteome</keyword>
<feature type="domain" description="Tyr recombinase" evidence="5">
    <location>
        <begin position="199"/>
        <end position="376"/>
    </location>
</feature>
<keyword evidence="4" id="KW-0233">DNA recombination</keyword>
<evidence type="ECO:0000259" key="5">
    <source>
        <dbReference type="PROSITE" id="PS51898"/>
    </source>
</evidence>
<dbReference type="SUPFAM" id="SSF56349">
    <property type="entry name" value="DNA breaking-rejoining enzymes"/>
    <property type="match status" value="1"/>
</dbReference>
<dbReference type="PANTHER" id="PTHR30629:SF2">
    <property type="entry name" value="PROPHAGE INTEGRASE INTS-RELATED"/>
    <property type="match status" value="1"/>
</dbReference>
<dbReference type="Gene3D" id="1.10.150.130">
    <property type="match status" value="1"/>
</dbReference>
<evidence type="ECO:0000256" key="3">
    <source>
        <dbReference type="ARBA" id="ARBA00023125"/>
    </source>
</evidence>
<name>A0A9Y2P1Q8_9RHOB</name>
<evidence type="ECO:0000313" key="6">
    <source>
        <dbReference type="EMBL" id="WIY24332.1"/>
    </source>
</evidence>
<dbReference type="InterPro" id="IPR013762">
    <property type="entry name" value="Integrase-like_cat_sf"/>
</dbReference>
<evidence type="ECO:0000256" key="4">
    <source>
        <dbReference type="ARBA" id="ARBA00023172"/>
    </source>
</evidence>
<evidence type="ECO:0000256" key="1">
    <source>
        <dbReference type="ARBA" id="ARBA00008857"/>
    </source>
</evidence>
<dbReference type="InterPro" id="IPR038488">
    <property type="entry name" value="Integrase_DNA-bd_sf"/>
</dbReference>
<dbReference type="InterPro" id="IPR053876">
    <property type="entry name" value="Phage_int_M"/>
</dbReference>
<dbReference type="EMBL" id="CP127247">
    <property type="protein sequence ID" value="WIY24332.1"/>
    <property type="molecule type" value="Genomic_DNA"/>
</dbReference>
<dbReference type="InterPro" id="IPR010998">
    <property type="entry name" value="Integrase_recombinase_N"/>
</dbReference>
<evidence type="ECO:0000313" key="7">
    <source>
        <dbReference type="Proteomes" id="UP001238334"/>
    </source>
</evidence>
<comment type="similarity">
    <text evidence="1">Belongs to the 'phage' integrase family.</text>
</comment>
<keyword evidence="3" id="KW-0238">DNA-binding</keyword>
<sequence length="398" mass="45067">MPQKSFTAHWVETIAAAGARADYFDQKLPGLGLRVSPTGAKAWFYMYRPKGNPKKTRLTIGRYPALSLADAREIVLEKALMVSRGQNPANEQRALKFASVFCDLAAEYVEKYAKEHKRSWREDERVIKHDLLPVWAHTKAQDITRRDVIALLDRIVARGSGIQANRTLALIRKIFNWGFSRDLVAHNPCHQVVAPAKERQRDRVLKEGEMRALWAAFEQQGTLVCAMFKLRLVTAQRGGEVCSMAWSDVDFEDGWWTIPAQRAKNGLTHRVPLSGLALSILRPLYDHRSESGWVFPSPVKSAGYMANTQKAAQRIREIAGIVDFVPHDLRRTAASYMTSLQVSRLVVSKILNHVEPGITRVYDRYSYDQEKREALETWAERLADLLNGSRLQQGGGDD</sequence>
<dbReference type="Pfam" id="PF22022">
    <property type="entry name" value="Phage_int_M"/>
    <property type="match status" value="1"/>
</dbReference>
<dbReference type="Pfam" id="PF00589">
    <property type="entry name" value="Phage_integrase"/>
    <property type="match status" value="1"/>
</dbReference>
<accession>A0A9Y2P1Q8</accession>
<dbReference type="PROSITE" id="PS51898">
    <property type="entry name" value="TYR_RECOMBINASE"/>
    <property type="match status" value="1"/>
</dbReference>